<dbReference type="InterPro" id="IPR036388">
    <property type="entry name" value="WH-like_DNA-bd_sf"/>
</dbReference>
<dbReference type="CDD" id="cd05466">
    <property type="entry name" value="PBP2_LTTR_substrate"/>
    <property type="match status" value="1"/>
</dbReference>
<evidence type="ECO:0000259" key="5">
    <source>
        <dbReference type="PROSITE" id="PS50931"/>
    </source>
</evidence>
<keyword evidence="7" id="KW-1185">Reference proteome</keyword>
<dbReference type="SUPFAM" id="SSF53850">
    <property type="entry name" value="Periplasmic binding protein-like II"/>
    <property type="match status" value="1"/>
</dbReference>
<keyword evidence="4" id="KW-0804">Transcription</keyword>
<comment type="similarity">
    <text evidence="1">Belongs to the LysR transcriptional regulatory family.</text>
</comment>
<keyword evidence="2" id="KW-0805">Transcription regulation</keyword>
<evidence type="ECO:0000256" key="3">
    <source>
        <dbReference type="ARBA" id="ARBA00023125"/>
    </source>
</evidence>
<dbReference type="AlphaFoldDB" id="A0A090RY24"/>
<dbReference type="PROSITE" id="PS50931">
    <property type="entry name" value="HTH_LYSR"/>
    <property type="match status" value="1"/>
</dbReference>
<dbReference type="Proteomes" id="UP000029228">
    <property type="component" value="Unassembled WGS sequence"/>
</dbReference>
<dbReference type="Gene3D" id="3.40.190.290">
    <property type="match status" value="1"/>
</dbReference>
<reference evidence="6 7" key="1">
    <citation type="submission" date="2014-09" db="EMBL/GenBank/DDBJ databases">
        <title>Vibrio maritimus JCM 19235. (C45) whole genome shotgun sequence.</title>
        <authorList>
            <person name="Sawabe T."/>
            <person name="Meirelles P."/>
            <person name="Nakanishi M."/>
            <person name="Sayaka M."/>
            <person name="Hattori M."/>
            <person name="Ohkuma M."/>
        </authorList>
    </citation>
    <scope>NUCLEOTIDE SEQUENCE [LARGE SCALE GENOMIC DNA]</scope>
    <source>
        <strain evidence="7">JCM19235</strain>
    </source>
</reference>
<reference evidence="6 7" key="2">
    <citation type="submission" date="2014-09" db="EMBL/GenBank/DDBJ databases">
        <authorList>
            <consortium name="NBRP consortium"/>
            <person name="Sawabe T."/>
            <person name="Meirelles P."/>
            <person name="Nakanishi M."/>
            <person name="Sayaka M."/>
            <person name="Hattori M."/>
            <person name="Ohkuma M."/>
        </authorList>
    </citation>
    <scope>NUCLEOTIDE SEQUENCE [LARGE SCALE GENOMIC DNA]</scope>
    <source>
        <strain evidence="7">JCM19235</strain>
    </source>
</reference>
<dbReference type="GO" id="GO:0003700">
    <property type="term" value="F:DNA-binding transcription factor activity"/>
    <property type="evidence" value="ECO:0007669"/>
    <property type="project" value="InterPro"/>
</dbReference>
<feature type="domain" description="HTH lysR-type" evidence="5">
    <location>
        <begin position="1"/>
        <end position="58"/>
    </location>
</feature>
<dbReference type="OrthoDB" id="646694at2"/>
<keyword evidence="3" id="KW-0238">DNA-binding</keyword>
<evidence type="ECO:0000256" key="1">
    <source>
        <dbReference type="ARBA" id="ARBA00009437"/>
    </source>
</evidence>
<name>A0A090RY24_9VIBR</name>
<dbReference type="SUPFAM" id="SSF46785">
    <property type="entry name" value="Winged helix' DNA-binding domain"/>
    <property type="match status" value="1"/>
</dbReference>
<dbReference type="Gene3D" id="1.10.10.10">
    <property type="entry name" value="Winged helix-like DNA-binding domain superfamily/Winged helix DNA-binding domain"/>
    <property type="match status" value="1"/>
</dbReference>
<dbReference type="STRING" id="990268.JCM19235_4386"/>
<evidence type="ECO:0000256" key="2">
    <source>
        <dbReference type="ARBA" id="ARBA00023015"/>
    </source>
</evidence>
<evidence type="ECO:0000256" key="4">
    <source>
        <dbReference type="ARBA" id="ARBA00023163"/>
    </source>
</evidence>
<protein>
    <submittedName>
        <fullName evidence="6">LysR family transcriptional regulator YeiE</fullName>
    </submittedName>
</protein>
<gene>
    <name evidence="6" type="ORF">JCM19235_4386</name>
</gene>
<sequence>MKLNDLVIFVEVARSPSLREAAKLLALQPGTVSKQIKRIEAHYQHQLFARQGAHWRLTEAGEMLFQRAVDILAINDKIERELGKPRRPHMRVSGSEAVLGYFVPELMRKLLERKHDVTLETKTSQDLSMLLKHEVDVALVSSLTGYPPSERQIIATELSQANFVTVGSPKHPLCQFREEESLETPIETLLTYPFVVPSKPIYGAMATHRSLDGWHDEAFSRKISARADTISTLITLVKHQSVLAYLPDYVAKEHDLQIISVNGCPYSCEQTIWLCRQAEYQHHWLQAFDS</sequence>
<evidence type="ECO:0000313" key="7">
    <source>
        <dbReference type="Proteomes" id="UP000029228"/>
    </source>
</evidence>
<organism evidence="6 7">
    <name type="scientific">Vibrio maritimus</name>
    <dbReference type="NCBI Taxonomy" id="990268"/>
    <lineage>
        <taxon>Bacteria</taxon>
        <taxon>Pseudomonadati</taxon>
        <taxon>Pseudomonadota</taxon>
        <taxon>Gammaproteobacteria</taxon>
        <taxon>Vibrionales</taxon>
        <taxon>Vibrionaceae</taxon>
        <taxon>Vibrio</taxon>
    </lineage>
</organism>
<dbReference type="InterPro" id="IPR005119">
    <property type="entry name" value="LysR_subst-bd"/>
</dbReference>
<dbReference type="GO" id="GO:0000976">
    <property type="term" value="F:transcription cis-regulatory region binding"/>
    <property type="evidence" value="ECO:0007669"/>
    <property type="project" value="TreeGrafter"/>
</dbReference>
<dbReference type="Pfam" id="PF00126">
    <property type="entry name" value="HTH_1"/>
    <property type="match status" value="1"/>
</dbReference>
<dbReference type="InterPro" id="IPR036390">
    <property type="entry name" value="WH_DNA-bd_sf"/>
</dbReference>
<dbReference type="Pfam" id="PF03466">
    <property type="entry name" value="LysR_substrate"/>
    <property type="match status" value="1"/>
</dbReference>
<comment type="caution">
    <text evidence="6">The sequence shown here is derived from an EMBL/GenBank/DDBJ whole genome shotgun (WGS) entry which is preliminary data.</text>
</comment>
<dbReference type="EMBL" id="BBMR01000005">
    <property type="protein sequence ID" value="GAL20186.1"/>
    <property type="molecule type" value="Genomic_DNA"/>
</dbReference>
<dbReference type="PANTHER" id="PTHR30126">
    <property type="entry name" value="HTH-TYPE TRANSCRIPTIONAL REGULATOR"/>
    <property type="match status" value="1"/>
</dbReference>
<evidence type="ECO:0000313" key="6">
    <source>
        <dbReference type="EMBL" id="GAL20186.1"/>
    </source>
</evidence>
<proteinExistence type="inferred from homology"/>
<dbReference type="PANTHER" id="PTHR30126:SF40">
    <property type="entry name" value="HTH-TYPE TRANSCRIPTIONAL REGULATOR GLTR"/>
    <property type="match status" value="1"/>
</dbReference>
<accession>A0A090RY24</accession>
<dbReference type="InterPro" id="IPR000847">
    <property type="entry name" value="LysR_HTH_N"/>
</dbReference>